<comment type="caution">
    <text evidence="7">The sequence shown here is derived from an EMBL/GenBank/DDBJ whole genome shotgun (WGS) entry which is preliminary data.</text>
</comment>
<dbReference type="PRINTS" id="PR00205">
    <property type="entry name" value="CADHERIN"/>
</dbReference>
<comment type="subcellular location">
    <subcellularLocation>
        <location evidence="1">Membrane</location>
    </subcellularLocation>
</comment>
<organism evidence="7 8">
    <name type="scientific">Liparis tanakae</name>
    <name type="common">Tanaka's snailfish</name>
    <dbReference type="NCBI Taxonomy" id="230148"/>
    <lineage>
        <taxon>Eukaryota</taxon>
        <taxon>Metazoa</taxon>
        <taxon>Chordata</taxon>
        <taxon>Craniata</taxon>
        <taxon>Vertebrata</taxon>
        <taxon>Euteleostomi</taxon>
        <taxon>Actinopterygii</taxon>
        <taxon>Neopterygii</taxon>
        <taxon>Teleostei</taxon>
        <taxon>Neoteleostei</taxon>
        <taxon>Acanthomorphata</taxon>
        <taxon>Eupercaria</taxon>
        <taxon>Perciformes</taxon>
        <taxon>Cottioidei</taxon>
        <taxon>Cottales</taxon>
        <taxon>Liparidae</taxon>
        <taxon>Liparis</taxon>
    </lineage>
</organism>
<dbReference type="Gene3D" id="2.60.40.60">
    <property type="entry name" value="Cadherins"/>
    <property type="match status" value="2"/>
</dbReference>
<dbReference type="InterPro" id="IPR015919">
    <property type="entry name" value="Cadherin-like_sf"/>
</dbReference>
<dbReference type="EMBL" id="SRLO01000044">
    <property type="protein sequence ID" value="TNN81781.1"/>
    <property type="molecule type" value="Genomic_DNA"/>
</dbReference>
<sequence>MFTPQRHNKIGTPASFVRYTVDLDRSPYSGSIFDVEEQTGRVITKVNLNEEPSVTFKLFVVAYDDGEPVKSNSSLVEITVLQPSRIPIFTQEEYRFPVVSELAPIGTLVGTILAAAVNQTIFYSIVSGNERGHFRVNNKTGVISTAKPLDYENVTSYILRVQADSMLVVMFNLRVPSKSKTEHPMNGSHNGLADSNHSLLSPPLPGSVPLLPSVVSSS</sequence>
<keyword evidence="4" id="KW-0472">Membrane</keyword>
<evidence type="ECO:0000259" key="6">
    <source>
        <dbReference type="PROSITE" id="PS50268"/>
    </source>
</evidence>
<dbReference type="GO" id="GO:0045296">
    <property type="term" value="F:cadherin binding"/>
    <property type="evidence" value="ECO:0007669"/>
    <property type="project" value="TreeGrafter"/>
</dbReference>
<evidence type="ECO:0000256" key="3">
    <source>
        <dbReference type="ARBA" id="ARBA00022837"/>
    </source>
</evidence>
<feature type="domain" description="Cadherin" evidence="6">
    <location>
        <begin position="17"/>
        <end position="89"/>
    </location>
</feature>
<dbReference type="PANTHER" id="PTHR24027">
    <property type="entry name" value="CADHERIN-23"/>
    <property type="match status" value="1"/>
</dbReference>
<dbReference type="SMART" id="SM00112">
    <property type="entry name" value="CA"/>
    <property type="match status" value="2"/>
</dbReference>
<dbReference type="GO" id="GO:0008013">
    <property type="term" value="F:beta-catenin binding"/>
    <property type="evidence" value="ECO:0007669"/>
    <property type="project" value="TreeGrafter"/>
</dbReference>
<evidence type="ECO:0000313" key="7">
    <source>
        <dbReference type="EMBL" id="TNN81781.1"/>
    </source>
</evidence>
<dbReference type="Proteomes" id="UP000314294">
    <property type="component" value="Unassembled WGS sequence"/>
</dbReference>
<evidence type="ECO:0000256" key="2">
    <source>
        <dbReference type="ARBA" id="ARBA00022737"/>
    </source>
</evidence>
<evidence type="ECO:0000256" key="4">
    <source>
        <dbReference type="ARBA" id="ARBA00023136"/>
    </source>
</evidence>
<dbReference type="OrthoDB" id="10029135at2759"/>
<dbReference type="CDD" id="cd11304">
    <property type="entry name" value="Cadherin_repeat"/>
    <property type="match status" value="2"/>
</dbReference>
<dbReference type="AlphaFoldDB" id="A0A4Z2IVC8"/>
<dbReference type="InterPro" id="IPR002126">
    <property type="entry name" value="Cadherin-like_dom"/>
</dbReference>
<dbReference type="GO" id="GO:0016342">
    <property type="term" value="C:catenin complex"/>
    <property type="evidence" value="ECO:0007669"/>
    <property type="project" value="TreeGrafter"/>
</dbReference>
<dbReference type="GO" id="GO:0016477">
    <property type="term" value="P:cell migration"/>
    <property type="evidence" value="ECO:0007669"/>
    <property type="project" value="TreeGrafter"/>
</dbReference>
<gene>
    <name evidence="7" type="primary">Pcdh15_11</name>
    <name evidence="7" type="ORF">EYF80_007910</name>
</gene>
<dbReference type="SUPFAM" id="SSF49313">
    <property type="entry name" value="Cadherin-like"/>
    <property type="match status" value="2"/>
</dbReference>
<keyword evidence="8" id="KW-1185">Reference proteome</keyword>
<name>A0A4Z2IVC8_9TELE</name>
<keyword evidence="3 5" id="KW-0106">Calcium</keyword>
<proteinExistence type="predicted"/>
<dbReference type="GO" id="GO:0007156">
    <property type="term" value="P:homophilic cell adhesion via plasma membrane adhesion molecules"/>
    <property type="evidence" value="ECO:0007669"/>
    <property type="project" value="InterPro"/>
</dbReference>
<accession>A0A4Z2IVC8</accession>
<dbReference type="PANTHER" id="PTHR24027:SF438">
    <property type="entry name" value="CADHERIN 23"/>
    <property type="match status" value="1"/>
</dbReference>
<evidence type="ECO:0000256" key="5">
    <source>
        <dbReference type="PROSITE-ProRule" id="PRU00043"/>
    </source>
</evidence>
<feature type="domain" description="Cadherin" evidence="6">
    <location>
        <begin position="99"/>
        <end position="204"/>
    </location>
</feature>
<dbReference type="InterPro" id="IPR039808">
    <property type="entry name" value="Cadherin"/>
</dbReference>
<protein>
    <submittedName>
        <fullName evidence="7">Protocadherin-15</fullName>
    </submittedName>
</protein>
<evidence type="ECO:0000313" key="8">
    <source>
        <dbReference type="Proteomes" id="UP000314294"/>
    </source>
</evidence>
<dbReference type="GO" id="GO:0005509">
    <property type="term" value="F:calcium ion binding"/>
    <property type="evidence" value="ECO:0007669"/>
    <property type="project" value="UniProtKB-UniRule"/>
</dbReference>
<dbReference type="PROSITE" id="PS50268">
    <property type="entry name" value="CADHERIN_2"/>
    <property type="match status" value="2"/>
</dbReference>
<dbReference type="Pfam" id="PF00028">
    <property type="entry name" value="Cadherin"/>
    <property type="match status" value="1"/>
</dbReference>
<reference evidence="7 8" key="1">
    <citation type="submission" date="2019-03" db="EMBL/GenBank/DDBJ databases">
        <title>First draft genome of Liparis tanakae, snailfish: a comprehensive survey of snailfish specific genes.</title>
        <authorList>
            <person name="Kim W."/>
            <person name="Song I."/>
            <person name="Jeong J.-H."/>
            <person name="Kim D."/>
            <person name="Kim S."/>
            <person name="Ryu S."/>
            <person name="Song J.Y."/>
            <person name="Lee S.K."/>
        </authorList>
    </citation>
    <scope>NUCLEOTIDE SEQUENCE [LARGE SCALE GENOMIC DNA]</scope>
    <source>
        <tissue evidence="7">Muscle</tissue>
    </source>
</reference>
<evidence type="ECO:0000256" key="1">
    <source>
        <dbReference type="ARBA" id="ARBA00004370"/>
    </source>
</evidence>
<dbReference type="GO" id="GO:0031175">
    <property type="term" value="P:neuron projection development"/>
    <property type="evidence" value="ECO:0007669"/>
    <property type="project" value="TreeGrafter"/>
</dbReference>
<keyword evidence="2" id="KW-0677">Repeat</keyword>